<feature type="compositionally biased region" description="Polar residues" evidence="1">
    <location>
        <begin position="1"/>
        <end position="11"/>
    </location>
</feature>
<accession>A0A6P6RSZ2</accession>
<feature type="compositionally biased region" description="Acidic residues" evidence="1">
    <location>
        <begin position="36"/>
        <end position="49"/>
    </location>
</feature>
<gene>
    <name evidence="3" type="primary">LOC34619956</name>
</gene>
<name>A0A6P6RSZ2_9EIME</name>
<organism evidence="2 3">
    <name type="scientific">Cyclospora cayetanensis</name>
    <dbReference type="NCBI Taxonomy" id="88456"/>
    <lineage>
        <taxon>Eukaryota</taxon>
        <taxon>Sar</taxon>
        <taxon>Alveolata</taxon>
        <taxon>Apicomplexa</taxon>
        <taxon>Conoidasida</taxon>
        <taxon>Coccidia</taxon>
        <taxon>Eucoccidiorida</taxon>
        <taxon>Eimeriorina</taxon>
        <taxon>Eimeriidae</taxon>
        <taxon>Cyclospora</taxon>
    </lineage>
</organism>
<evidence type="ECO:0000256" key="1">
    <source>
        <dbReference type="SAM" id="MobiDB-lite"/>
    </source>
</evidence>
<dbReference type="AlphaFoldDB" id="A0A6P6RSZ2"/>
<sequence>MHPSNTESDIVNSHEEAAGGQPLLEDHSAAFILQQQEEEEGHQELEEEQGQQRETAPDVNSKRLRTYVQVKNPISRRSFQRLIIKQFPSTPMRSSAIKLSRAFNGYVLEDSTGELGIDRLPVYEGNVHTAPGSAWPRCRVRWSARYFVLYRGHWFWFRDRRAYEIGGLEGCLGSVSLMINSLSIELDPRCSTRFSLCVEGWCSILVDTSIQRQDRGAWVLHFLAYANKGDQLRSRFPEVDWEELCRRCRLAVRQANETP</sequence>
<keyword evidence="2" id="KW-1185">Reference proteome</keyword>
<dbReference type="RefSeq" id="XP_026190215.1">
    <property type="nucleotide sequence ID" value="XM_026334430.1"/>
</dbReference>
<reference evidence="3" key="1">
    <citation type="submission" date="2025-08" db="UniProtKB">
        <authorList>
            <consortium name="RefSeq"/>
        </authorList>
    </citation>
    <scope>IDENTIFICATION</scope>
</reference>
<proteinExistence type="predicted"/>
<dbReference type="OrthoDB" id="346169at2759"/>
<dbReference type="Proteomes" id="UP000515125">
    <property type="component" value="Unplaced"/>
</dbReference>
<evidence type="ECO:0000313" key="2">
    <source>
        <dbReference type="Proteomes" id="UP000515125"/>
    </source>
</evidence>
<evidence type="ECO:0000313" key="3">
    <source>
        <dbReference type="RefSeq" id="XP_026190215.1"/>
    </source>
</evidence>
<protein>
    <submittedName>
        <fullName evidence="3">Uncharacterized protein LOC34619956</fullName>
    </submittedName>
</protein>
<feature type="region of interest" description="Disordered" evidence="1">
    <location>
        <begin position="1"/>
        <end position="62"/>
    </location>
</feature>
<dbReference type="GeneID" id="34619956"/>